<evidence type="ECO:0000313" key="7">
    <source>
        <dbReference type="EMBL" id="MBB6050954.1"/>
    </source>
</evidence>
<comment type="caution">
    <text evidence="7">The sequence shown here is derived from an EMBL/GenBank/DDBJ whole genome shotgun (WGS) entry which is preliminary data.</text>
</comment>
<evidence type="ECO:0000256" key="2">
    <source>
        <dbReference type="ARBA" id="ARBA00022723"/>
    </source>
</evidence>
<dbReference type="PANTHER" id="PTHR43498:SF1">
    <property type="entry name" value="COB--COM HETERODISULFIDE REDUCTASE IRON-SULFUR SUBUNIT A"/>
    <property type="match status" value="1"/>
</dbReference>
<evidence type="ECO:0000256" key="6">
    <source>
        <dbReference type="SAM" id="SignalP"/>
    </source>
</evidence>
<evidence type="ECO:0000256" key="1">
    <source>
        <dbReference type="ARBA" id="ARBA00022485"/>
    </source>
</evidence>
<evidence type="ECO:0000256" key="3">
    <source>
        <dbReference type="ARBA" id="ARBA00023002"/>
    </source>
</evidence>
<dbReference type="GO" id="GO:0046872">
    <property type="term" value="F:metal ion binding"/>
    <property type="evidence" value="ECO:0007669"/>
    <property type="project" value="UniProtKB-KW"/>
</dbReference>
<gene>
    <name evidence="7" type="ORF">HNQ39_002745</name>
</gene>
<dbReference type="GO" id="GO:0016491">
    <property type="term" value="F:oxidoreductase activity"/>
    <property type="evidence" value="ECO:0007669"/>
    <property type="project" value="UniProtKB-KW"/>
</dbReference>
<reference evidence="7 8" key="1">
    <citation type="submission" date="2020-08" db="EMBL/GenBank/DDBJ databases">
        <title>Genomic Encyclopedia of Type Strains, Phase IV (KMG-IV): sequencing the most valuable type-strain genomes for metagenomic binning, comparative biology and taxonomic classification.</title>
        <authorList>
            <person name="Goeker M."/>
        </authorList>
    </citation>
    <scope>NUCLEOTIDE SEQUENCE [LARGE SCALE GENOMIC DNA]</scope>
    <source>
        <strain evidence="7 8">DSM 23562</strain>
    </source>
</reference>
<dbReference type="GO" id="GO:0051539">
    <property type="term" value="F:4 iron, 4 sulfur cluster binding"/>
    <property type="evidence" value="ECO:0007669"/>
    <property type="project" value="UniProtKB-KW"/>
</dbReference>
<dbReference type="Proteomes" id="UP000520814">
    <property type="component" value="Unassembled WGS sequence"/>
</dbReference>
<keyword evidence="2" id="KW-0479">Metal-binding</keyword>
<organism evidence="7 8">
    <name type="scientific">Armatimonas rosea</name>
    <dbReference type="NCBI Taxonomy" id="685828"/>
    <lineage>
        <taxon>Bacteria</taxon>
        <taxon>Bacillati</taxon>
        <taxon>Armatimonadota</taxon>
        <taxon>Armatimonadia</taxon>
        <taxon>Armatimonadales</taxon>
        <taxon>Armatimonadaceae</taxon>
        <taxon>Armatimonas</taxon>
    </lineage>
</organism>
<feature type="signal peptide" evidence="6">
    <location>
        <begin position="1"/>
        <end position="24"/>
    </location>
</feature>
<accession>A0A7W9SS18</accession>
<keyword evidence="6" id="KW-0732">Signal</keyword>
<dbReference type="Gene3D" id="3.40.50.720">
    <property type="entry name" value="NAD(P)-binding Rossmann-like Domain"/>
    <property type="match status" value="1"/>
</dbReference>
<sequence length="576" mass="63272">MRLSAVPSLALLAFLSLAMPEAHAQAPTVPAPFELTRVLDIEKRRAVTVAVAPSDVSLSCEVLVVGGGLGGVAAAEAAAKRGFSVVLVEPTRMLGGQLTSQLVPVPDENSHVEKEPGPSTKTYRALRQAVRDYYNAQPGVKRGAGKNIGDCWVSRVSGLPTVWEKAIRDRLAPYEKSGTIRRILMRHQLRSVTRYSGQERINYADLADLETGKITRVGCQFLLDATEDGAALALAGSPFRLGQESLAEFGESLAPETANPSWVQSFTYCFLMDWQAAPGPILEKPAEYDYFKSLGEYTLDYIYRDKAEPYSVRYKVLGRVEANGRGYLPFWTYRRLIAASSFMGKTSPVGDLALINWRGNDFHEESYLDKPVDEQVRILERGLNFAKGFAYWLQTECPRDEDPTKLGYPEMQVPADGWAIHPYIRESRRLQARTTLTQNHLRSPDPAAKWGTVFPDTVGCALYAMDIHPSKGEPPLLSVALPYHLPLGAFLPASGPTNILPAAKNFGASRLALASARMHPTEFLAGEIAGSLAAFCLEKNLRDPSAVHDSPALLAEFQARLKAQGVMLRWDEILAP</sequence>
<evidence type="ECO:0000313" key="8">
    <source>
        <dbReference type="Proteomes" id="UP000520814"/>
    </source>
</evidence>
<dbReference type="Pfam" id="PF12831">
    <property type="entry name" value="FAD_oxidored"/>
    <property type="match status" value="1"/>
</dbReference>
<dbReference type="AlphaFoldDB" id="A0A7W9SS18"/>
<dbReference type="SUPFAM" id="SSF51905">
    <property type="entry name" value="FAD/NAD(P)-binding domain"/>
    <property type="match status" value="1"/>
</dbReference>
<dbReference type="RefSeq" id="WP_184196856.1">
    <property type="nucleotide sequence ID" value="NZ_JACHGW010000002.1"/>
</dbReference>
<protein>
    <recommendedName>
        <fullName evidence="9">FAD dependent oxidoreductase</fullName>
    </recommendedName>
</protein>
<keyword evidence="1" id="KW-0004">4Fe-4S</keyword>
<keyword evidence="8" id="KW-1185">Reference proteome</keyword>
<proteinExistence type="predicted"/>
<feature type="chain" id="PRO_5031500613" description="FAD dependent oxidoreductase" evidence="6">
    <location>
        <begin position="25"/>
        <end position="576"/>
    </location>
</feature>
<dbReference type="InterPro" id="IPR036188">
    <property type="entry name" value="FAD/NAD-bd_sf"/>
</dbReference>
<evidence type="ECO:0000256" key="4">
    <source>
        <dbReference type="ARBA" id="ARBA00023004"/>
    </source>
</evidence>
<evidence type="ECO:0000256" key="5">
    <source>
        <dbReference type="ARBA" id="ARBA00023014"/>
    </source>
</evidence>
<name>A0A7W9SS18_ARMRO</name>
<dbReference type="PANTHER" id="PTHR43498">
    <property type="entry name" value="FERREDOXIN:COB-COM HETERODISULFIDE REDUCTASE SUBUNIT A"/>
    <property type="match status" value="1"/>
</dbReference>
<dbReference type="EMBL" id="JACHGW010000002">
    <property type="protein sequence ID" value="MBB6050954.1"/>
    <property type="molecule type" value="Genomic_DNA"/>
</dbReference>
<dbReference type="InterPro" id="IPR039650">
    <property type="entry name" value="HdrA-like"/>
</dbReference>
<keyword evidence="5" id="KW-0411">Iron-sulfur</keyword>
<keyword evidence="3" id="KW-0560">Oxidoreductase</keyword>
<evidence type="ECO:0008006" key="9">
    <source>
        <dbReference type="Google" id="ProtNLM"/>
    </source>
</evidence>
<keyword evidence="4" id="KW-0408">Iron</keyword>